<dbReference type="Gene3D" id="3.30.1490.20">
    <property type="entry name" value="ATP-grasp fold, A domain"/>
    <property type="match status" value="1"/>
</dbReference>
<dbReference type="GO" id="GO:0006094">
    <property type="term" value="P:gluconeogenesis"/>
    <property type="evidence" value="ECO:0007669"/>
    <property type="project" value="UniProtKB-UniPathway"/>
</dbReference>
<dbReference type="PANTHER" id="PTHR43030:SF1">
    <property type="entry name" value="PHOSPHOENOLPYRUVATE SYNTHASE"/>
    <property type="match status" value="1"/>
</dbReference>
<dbReference type="Pfam" id="PF00391">
    <property type="entry name" value="PEP-utilizers"/>
    <property type="match status" value="1"/>
</dbReference>
<evidence type="ECO:0000256" key="15">
    <source>
        <dbReference type="SAM" id="MobiDB-lite"/>
    </source>
</evidence>
<proteinExistence type="inferred from homology"/>
<keyword evidence="9" id="KW-0547">Nucleotide-binding</keyword>
<dbReference type="SUPFAM" id="SSF56059">
    <property type="entry name" value="Glutathione synthetase ATP-binding domain-like"/>
    <property type="match status" value="1"/>
</dbReference>
<keyword evidence="18" id="KW-0670">Pyruvate</keyword>
<keyword evidence="19" id="KW-1185">Reference proteome</keyword>
<comment type="function">
    <text evidence="2">Catalyzes the phosphorylation of pyruvate to phosphoenolpyruvate.</text>
</comment>
<dbReference type="Pfam" id="PF01326">
    <property type="entry name" value="PPDK_N"/>
    <property type="match status" value="1"/>
</dbReference>
<dbReference type="PANTHER" id="PTHR43030">
    <property type="entry name" value="PHOSPHOENOLPYRUVATE SYNTHASE"/>
    <property type="match status" value="1"/>
</dbReference>
<dbReference type="STRING" id="1121391.SAMN02745206_02809"/>
<evidence type="ECO:0000313" key="18">
    <source>
        <dbReference type="EMBL" id="SHF87094.1"/>
    </source>
</evidence>
<feature type="domain" description="PEP-utilising enzyme mobile" evidence="16">
    <location>
        <begin position="525"/>
        <end position="593"/>
    </location>
</feature>
<comment type="pathway">
    <text evidence="3">Carbohydrate biosynthesis; gluconeogenesis.</text>
</comment>
<organism evidence="18 19">
    <name type="scientific">Desulfacinum infernum DSM 9756</name>
    <dbReference type="NCBI Taxonomy" id="1121391"/>
    <lineage>
        <taxon>Bacteria</taxon>
        <taxon>Pseudomonadati</taxon>
        <taxon>Thermodesulfobacteriota</taxon>
        <taxon>Syntrophobacteria</taxon>
        <taxon>Syntrophobacterales</taxon>
        <taxon>Syntrophobacteraceae</taxon>
        <taxon>Desulfacinum</taxon>
    </lineage>
</organism>
<dbReference type="GO" id="GO:0005524">
    <property type="term" value="F:ATP binding"/>
    <property type="evidence" value="ECO:0007669"/>
    <property type="project" value="UniProtKB-KW"/>
</dbReference>
<dbReference type="InterPro" id="IPR013815">
    <property type="entry name" value="ATP_grasp_subdomain_1"/>
</dbReference>
<evidence type="ECO:0000256" key="1">
    <source>
        <dbReference type="ARBA" id="ARBA00001946"/>
    </source>
</evidence>
<reference evidence="19" key="1">
    <citation type="submission" date="2016-11" db="EMBL/GenBank/DDBJ databases">
        <authorList>
            <person name="Varghese N."/>
            <person name="Submissions S."/>
        </authorList>
    </citation>
    <scope>NUCLEOTIDE SEQUENCE [LARGE SCALE GENOMIC DNA]</scope>
    <source>
        <strain evidence="19">DSM 9756</strain>
    </source>
</reference>
<name>A0A1M5F675_9BACT</name>
<gene>
    <name evidence="18" type="ORF">SAMN02745206_02809</name>
</gene>
<evidence type="ECO:0000313" key="19">
    <source>
        <dbReference type="Proteomes" id="UP000184076"/>
    </source>
</evidence>
<evidence type="ECO:0000259" key="17">
    <source>
        <dbReference type="Pfam" id="PF01326"/>
    </source>
</evidence>
<dbReference type="InterPro" id="IPR008279">
    <property type="entry name" value="PEP-util_enz_mobile_dom"/>
</dbReference>
<keyword evidence="7" id="KW-0808">Transferase</keyword>
<keyword evidence="11" id="KW-0067">ATP-binding</keyword>
<comment type="similarity">
    <text evidence="4">Belongs to the PEP-utilizing enzyme family.</text>
</comment>
<keyword evidence="12" id="KW-0460">Magnesium</keyword>
<dbReference type="Proteomes" id="UP000184076">
    <property type="component" value="Unassembled WGS sequence"/>
</dbReference>
<comment type="cofactor">
    <cofactor evidence="1">
        <name>Mg(2+)</name>
        <dbReference type="ChEBI" id="CHEBI:18420"/>
    </cofactor>
</comment>
<evidence type="ECO:0000256" key="12">
    <source>
        <dbReference type="ARBA" id="ARBA00022842"/>
    </source>
</evidence>
<keyword evidence="8" id="KW-0479">Metal-binding</keyword>
<evidence type="ECO:0000256" key="13">
    <source>
        <dbReference type="ARBA" id="ARBA00033470"/>
    </source>
</evidence>
<evidence type="ECO:0000259" key="16">
    <source>
        <dbReference type="Pfam" id="PF00391"/>
    </source>
</evidence>
<dbReference type="GO" id="GO:0046872">
    <property type="term" value="F:metal ion binding"/>
    <property type="evidence" value="ECO:0007669"/>
    <property type="project" value="UniProtKB-KW"/>
</dbReference>
<dbReference type="UniPathway" id="UPA00138"/>
<dbReference type="SUPFAM" id="SSF52009">
    <property type="entry name" value="Phosphohistidine domain"/>
    <property type="match status" value="1"/>
</dbReference>
<dbReference type="EMBL" id="FQVB01000030">
    <property type="protein sequence ID" value="SHF87094.1"/>
    <property type="molecule type" value="Genomic_DNA"/>
</dbReference>
<evidence type="ECO:0000256" key="5">
    <source>
        <dbReference type="ARBA" id="ARBA00011996"/>
    </source>
</evidence>
<comment type="catalytic activity">
    <reaction evidence="14">
        <text>pyruvate + ATP + H2O = phosphoenolpyruvate + AMP + phosphate + 2 H(+)</text>
        <dbReference type="Rhea" id="RHEA:11364"/>
        <dbReference type="ChEBI" id="CHEBI:15361"/>
        <dbReference type="ChEBI" id="CHEBI:15377"/>
        <dbReference type="ChEBI" id="CHEBI:15378"/>
        <dbReference type="ChEBI" id="CHEBI:30616"/>
        <dbReference type="ChEBI" id="CHEBI:43474"/>
        <dbReference type="ChEBI" id="CHEBI:58702"/>
        <dbReference type="ChEBI" id="CHEBI:456215"/>
        <dbReference type="EC" id="2.7.9.2"/>
    </reaction>
</comment>
<feature type="domain" description="Pyruvate phosphate dikinase AMP/ATP-binding" evidence="17">
    <location>
        <begin position="135"/>
        <end position="446"/>
    </location>
</feature>
<evidence type="ECO:0000256" key="11">
    <source>
        <dbReference type="ARBA" id="ARBA00022840"/>
    </source>
</evidence>
<keyword evidence="10 18" id="KW-0418">Kinase</keyword>
<dbReference type="InterPro" id="IPR006319">
    <property type="entry name" value="PEP_synth"/>
</dbReference>
<dbReference type="InterPro" id="IPR036637">
    <property type="entry name" value="Phosphohistidine_dom_sf"/>
</dbReference>
<evidence type="ECO:0000256" key="14">
    <source>
        <dbReference type="ARBA" id="ARBA00047700"/>
    </source>
</evidence>
<accession>A0A1M5F675</accession>
<protein>
    <recommendedName>
        <fullName evidence="6">Phosphoenolpyruvate synthase</fullName>
        <ecNumber evidence="5">2.7.9.2</ecNumber>
    </recommendedName>
    <alternativeName>
        <fullName evidence="13">Pyruvate, water dikinase</fullName>
    </alternativeName>
</protein>
<dbReference type="Gene3D" id="3.50.30.10">
    <property type="entry name" value="Phosphohistidine domain"/>
    <property type="match status" value="1"/>
</dbReference>
<feature type="region of interest" description="Disordered" evidence="15">
    <location>
        <begin position="460"/>
        <end position="494"/>
    </location>
</feature>
<evidence type="ECO:0000256" key="3">
    <source>
        <dbReference type="ARBA" id="ARBA00004742"/>
    </source>
</evidence>
<dbReference type="GO" id="GO:0008986">
    <property type="term" value="F:pyruvate, water dikinase activity"/>
    <property type="evidence" value="ECO:0007669"/>
    <property type="project" value="UniProtKB-EC"/>
</dbReference>
<dbReference type="OrthoDB" id="9760711at2"/>
<evidence type="ECO:0000256" key="2">
    <source>
        <dbReference type="ARBA" id="ARBA00002988"/>
    </source>
</evidence>
<dbReference type="EC" id="2.7.9.2" evidence="5"/>
<evidence type="ECO:0000256" key="9">
    <source>
        <dbReference type="ARBA" id="ARBA00022741"/>
    </source>
</evidence>
<dbReference type="Gene3D" id="3.30.470.20">
    <property type="entry name" value="ATP-grasp fold, B domain"/>
    <property type="match status" value="1"/>
</dbReference>
<sequence length="900" mass="99727">MGFWRRVKDRFRWEPKPAPEQVVDLFRYKYAQFRELLDSNTELARIVSDMAEKLRGMDLFDMSYVRSRAALGMSHAARMVRSLNALSRDGYPGLERALARIGENIARELEARSGPEPMAELVLELSRVDRTVAPWVGGKSANLGEVRNRVGLRVPDGFAVTTTAFELFMNQGDLRDAIRKLKAEADLTSPDQVREVCEAIQHRILTTPVPRDLEAALTQAFDALQGRVAGRGASSGGLRIAMRSSAVGEDSELSYAGQYVSQLNVGRDRLAHTYRIIAASLYTPRAVSYRFHMGVRDEDVAMGVACLEMVESVAAGVAYSMDPVLRRWDRVVITGVWGLGPYAVDGKVTPDRFAVCKGEPWDVLERHVAGKPVRLVMREDGRLEPEPVPEEDRGRPCLEEAHLRELARAVVQLERHFGCPQDVEWAVDGTGNLFILQSRPLHGSEGSTGKTHGELKMPVFTEAGGSHGPPLRAVEREEEVPPPRPGSSEAEAAQEPLLTGGETAVAGVACGPVHPVRRDEDLENFPRGAVLVAHHSSPSYVLVMDRAAAIVTEAGSATGHMASVAREFSIPTLVGVEGAMEILAPGRLVTVDAGGRSIYAGCRRDLILRQGERRPILLGTPVHEALRRVASWIVPLTLLDPKSPDFQPGNCRTLHDVMRYAHEMSYHEMFRLSDGVSGGQGWAVKLEAELPIDLHLLDLGGGLDPRAAGRGRVTLQDVRSVPLLALLEGMTHEAFRGTGPKPVNLRGFLSVLSEQMLSPPRLGAERFGDRSYAVISDKYLNFSSRVGYHYSIVDSYCGQTQNKNYITFSFMGGAADEVRRNRRVRAIGRILETLDFQVDVVGDRMTARYQKYPCDKVRERLDRVGRLLQYTRQMDMFMNSEESVEEAARRFLEERYGLDE</sequence>
<evidence type="ECO:0000256" key="6">
    <source>
        <dbReference type="ARBA" id="ARBA00021623"/>
    </source>
</evidence>
<evidence type="ECO:0000256" key="7">
    <source>
        <dbReference type="ARBA" id="ARBA00022679"/>
    </source>
</evidence>
<dbReference type="RefSeq" id="WP_073040542.1">
    <property type="nucleotide sequence ID" value="NZ_FQVB01000030.1"/>
</dbReference>
<evidence type="ECO:0000256" key="4">
    <source>
        <dbReference type="ARBA" id="ARBA00007837"/>
    </source>
</evidence>
<dbReference type="InterPro" id="IPR002192">
    <property type="entry name" value="PPDK_AMP/ATP-bd"/>
</dbReference>
<dbReference type="AlphaFoldDB" id="A0A1M5F675"/>
<evidence type="ECO:0000256" key="10">
    <source>
        <dbReference type="ARBA" id="ARBA00022777"/>
    </source>
</evidence>
<evidence type="ECO:0000256" key="8">
    <source>
        <dbReference type="ARBA" id="ARBA00022723"/>
    </source>
</evidence>